<gene>
    <name evidence="4" type="ORF">CFP75_29235</name>
</gene>
<feature type="region of interest" description="Disordered" evidence="2">
    <location>
        <begin position="299"/>
        <end position="330"/>
    </location>
</feature>
<dbReference type="EMBL" id="NMQU01000094">
    <property type="protein sequence ID" value="OXM46118.1"/>
    <property type="molecule type" value="Genomic_DNA"/>
</dbReference>
<comment type="similarity">
    <text evidence="1">Belongs to the universal stress protein A family.</text>
</comment>
<dbReference type="SUPFAM" id="SSF52402">
    <property type="entry name" value="Adenine nucleotide alpha hydrolases-like"/>
    <property type="match status" value="2"/>
</dbReference>
<sequence length="330" mass="34716">MAAVGRREPVVAGVDGSESALRAVRWAAGEAVRNERPLRLVHACVPPDHDYPNLEVTAAEVREAMWATAAGRLETAAEVARTSEPSLKIEAEARSGDPRVLLVDESWRAAMVVLGSRGLTGAGRLLLGSSGLALAVHGHCPVIVVRGDRSGSGPVLVGVDDWSGSAAAVRFAFEEASTLGVPVTVLKTLPENDPAGSAAQELSLRSLEKHVDWVASGFPQVLSECLVVRGRSGRVLTEYGGRAGLIVVGNRGHSGFGGLLLGSVGQELPGRVPCPVAVVRPGALPTFVIRREEPLTVRGERPHQAVFGKDRGNADDRDQGDTRRARDGAR</sequence>
<dbReference type="PANTHER" id="PTHR46268:SF6">
    <property type="entry name" value="UNIVERSAL STRESS PROTEIN UP12"/>
    <property type="match status" value="1"/>
</dbReference>
<dbReference type="Pfam" id="PF00582">
    <property type="entry name" value="Usp"/>
    <property type="match status" value="2"/>
</dbReference>
<dbReference type="PRINTS" id="PR01438">
    <property type="entry name" value="UNVRSLSTRESS"/>
</dbReference>
<dbReference type="AlphaFoldDB" id="A0A229RHI3"/>
<comment type="caution">
    <text evidence="4">The sequence shown here is derived from an EMBL/GenBank/DDBJ whole genome shotgun (WGS) entry which is preliminary data.</text>
</comment>
<dbReference type="InterPro" id="IPR014729">
    <property type="entry name" value="Rossmann-like_a/b/a_fold"/>
</dbReference>
<evidence type="ECO:0000256" key="1">
    <source>
        <dbReference type="ARBA" id="ARBA00008791"/>
    </source>
</evidence>
<feature type="domain" description="UspA" evidence="3">
    <location>
        <begin position="154"/>
        <end position="280"/>
    </location>
</feature>
<keyword evidence="5" id="KW-1185">Reference proteome</keyword>
<accession>A0A229RHI3</accession>
<feature type="domain" description="UspA" evidence="3">
    <location>
        <begin position="8"/>
        <end position="146"/>
    </location>
</feature>
<reference evidence="4 5" key="1">
    <citation type="submission" date="2017-07" db="EMBL/GenBank/DDBJ databases">
        <title>Amycolatopsis alba DSM 44262 Genome sequencing and assembly.</title>
        <authorList>
            <person name="Kaur N."/>
            <person name="Mayilraj S."/>
        </authorList>
    </citation>
    <scope>NUCLEOTIDE SEQUENCE [LARGE SCALE GENOMIC DNA]</scope>
    <source>
        <strain evidence="4 5">DSM 44262</strain>
    </source>
</reference>
<dbReference type="Gene3D" id="3.40.50.620">
    <property type="entry name" value="HUPs"/>
    <property type="match status" value="2"/>
</dbReference>
<dbReference type="InterPro" id="IPR006015">
    <property type="entry name" value="Universal_stress_UspA"/>
</dbReference>
<dbReference type="PANTHER" id="PTHR46268">
    <property type="entry name" value="STRESS RESPONSE PROTEIN NHAX"/>
    <property type="match status" value="1"/>
</dbReference>
<organism evidence="4 5">
    <name type="scientific">Amycolatopsis alba DSM 44262</name>
    <dbReference type="NCBI Taxonomy" id="1125972"/>
    <lineage>
        <taxon>Bacteria</taxon>
        <taxon>Bacillati</taxon>
        <taxon>Actinomycetota</taxon>
        <taxon>Actinomycetes</taxon>
        <taxon>Pseudonocardiales</taxon>
        <taxon>Pseudonocardiaceae</taxon>
        <taxon>Amycolatopsis</taxon>
    </lineage>
</organism>
<dbReference type="OrthoDB" id="3625220at2"/>
<proteinExistence type="inferred from homology"/>
<dbReference type="InterPro" id="IPR006016">
    <property type="entry name" value="UspA"/>
</dbReference>
<evidence type="ECO:0000313" key="4">
    <source>
        <dbReference type="EMBL" id="OXM46118.1"/>
    </source>
</evidence>
<name>A0A229RHI3_AMYAL</name>
<evidence type="ECO:0000256" key="2">
    <source>
        <dbReference type="SAM" id="MobiDB-lite"/>
    </source>
</evidence>
<evidence type="ECO:0000313" key="5">
    <source>
        <dbReference type="Proteomes" id="UP000215563"/>
    </source>
</evidence>
<evidence type="ECO:0000259" key="3">
    <source>
        <dbReference type="Pfam" id="PF00582"/>
    </source>
</evidence>
<dbReference type="Proteomes" id="UP000215563">
    <property type="component" value="Unassembled WGS sequence"/>
</dbReference>
<protein>
    <submittedName>
        <fullName evidence="4">Universal stress protein</fullName>
    </submittedName>
</protein>